<dbReference type="InterPro" id="IPR011650">
    <property type="entry name" value="Peptidase_M20_dimer"/>
</dbReference>
<dbReference type="EMBL" id="DYWT01000200">
    <property type="protein sequence ID" value="HJF32540.1"/>
    <property type="molecule type" value="Genomic_DNA"/>
</dbReference>
<evidence type="ECO:0000313" key="5">
    <source>
        <dbReference type="EMBL" id="HJF32540.1"/>
    </source>
</evidence>
<dbReference type="CDD" id="cd03884">
    <property type="entry name" value="M20_bAS"/>
    <property type="match status" value="1"/>
</dbReference>
<dbReference type="InterPro" id="IPR002933">
    <property type="entry name" value="Peptidase_M20"/>
</dbReference>
<dbReference type="Gene3D" id="3.40.630.10">
    <property type="entry name" value="Zn peptidases"/>
    <property type="match status" value="1"/>
</dbReference>
<feature type="binding site" evidence="3">
    <location>
        <position position="189"/>
    </location>
    <ligand>
        <name>Zn(2+)</name>
        <dbReference type="ChEBI" id="CHEBI:29105"/>
        <label>1</label>
    </ligand>
</feature>
<dbReference type="InterPro" id="IPR036264">
    <property type="entry name" value="Bact_exopeptidase_dim_dom"/>
</dbReference>
<dbReference type="AlphaFoldDB" id="A0A921FZJ3"/>
<dbReference type="SUPFAM" id="SSF53187">
    <property type="entry name" value="Zn-dependent exopeptidases"/>
    <property type="match status" value="1"/>
</dbReference>
<dbReference type="SUPFAM" id="SSF55031">
    <property type="entry name" value="Bacterial exopeptidase dimerisation domain"/>
    <property type="match status" value="1"/>
</dbReference>
<gene>
    <name evidence="5" type="ORF">K8V56_12305</name>
</gene>
<dbReference type="GO" id="GO:0046872">
    <property type="term" value="F:metal ion binding"/>
    <property type="evidence" value="ECO:0007669"/>
    <property type="project" value="UniProtKB-KW"/>
</dbReference>
<feature type="binding site" evidence="3">
    <location>
        <position position="80"/>
    </location>
    <ligand>
        <name>Zn(2+)</name>
        <dbReference type="ChEBI" id="CHEBI:29105"/>
        <label>1</label>
    </ligand>
</feature>
<comment type="caution">
    <text evidence="5">The sequence shown here is derived from an EMBL/GenBank/DDBJ whole genome shotgun (WGS) entry which is preliminary data.</text>
</comment>
<dbReference type="PANTHER" id="PTHR32494:SF5">
    <property type="entry name" value="ALLANTOATE AMIDOHYDROLASE"/>
    <property type="match status" value="1"/>
</dbReference>
<reference evidence="5" key="1">
    <citation type="journal article" date="2021" name="PeerJ">
        <title>Extensive microbial diversity within the chicken gut microbiome revealed by metagenomics and culture.</title>
        <authorList>
            <person name="Gilroy R."/>
            <person name="Ravi A."/>
            <person name="Getino M."/>
            <person name="Pursley I."/>
            <person name="Horton D.L."/>
            <person name="Alikhan N.F."/>
            <person name="Baker D."/>
            <person name="Gharbi K."/>
            <person name="Hall N."/>
            <person name="Watson M."/>
            <person name="Adriaenssens E.M."/>
            <person name="Foster-Nyarko E."/>
            <person name="Jarju S."/>
            <person name="Secka A."/>
            <person name="Antonio M."/>
            <person name="Oren A."/>
            <person name="Chaudhuri R.R."/>
            <person name="La Ragione R."/>
            <person name="Hildebrand F."/>
            <person name="Pallen M.J."/>
        </authorList>
    </citation>
    <scope>NUCLEOTIDE SEQUENCE</scope>
    <source>
        <strain evidence="5">CHK171-7178</strain>
    </source>
</reference>
<feature type="binding site" evidence="3">
    <location>
        <position position="126"/>
    </location>
    <ligand>
        <name>Zn(2+)</name>
        <dbReference type="ChEBI" id="CHEBI:29105"/>
        <label>2</label>
    </ligand>
</feature>
<dbReference type="Pfam" id="PF01546">
    <property type="entry name" value="Peptidase_M20"/>
    <property type="match status" value="1"/>
</dbReference>
<dbReference type="Gene3D" id="3.30.70.360">
    <property type="match status" value="1"/>
</dbReference>
<comment type="cofactor">
    <cofactor evidence="3">
        <name>Zn(2+)</name>
        <dbReference type="ChEBI" id="CHEBI:29105"/>
    </cofactor>
    <text evidence="3">Binds 2 Zn(2+) ions per subunit.</text>
</comment>
<dbReference type="NCBIfam" id="NF006771">
    <property type="entry name" value="PRK09290.1-5"/>
    <property type="match status" value="1"/>
</dbReference>
<accession>A0A921FZJ3</accession>
<dbReference type="PIRSF" id="PIRSF001235">
    <property type="entry name" value="Amidase_carbamoylase"/>
    <property type="match status" value="1"/>
</dbReference>
<reference evidence="5" key="2">
    <citation type="submission" date="2021-09" db="EMBL/GenBank/DDBJ databases">
        <authorList>
            <person name="Gilroy R."/>
        </authorList>
    </citation>
    <scope>NUCLEOTIDE SEQUENCE</scope>
    <source>
        <strain evidence="5">CHK171-7178</strain>
    </source>
</reference>
<protein>
    <submittedName>
        <fullName evidence="5">Zn-dependent hydrolase</fullName>
    </submittedName>
</protein>
<evidence type="ECO:0000256" key="1">
    <source>
        <dbReference type="ARBA" id="ARBA00006153"/>
    </source>
</evidence>
<dbReference type="PANTHER" id="PTHR32494">
    <property type="entry name" value="ALLANTOATE DEIMINASE-RELATED"/>
    <property type="match status" value="1"/>
</dbReference>
<sequence>MTANQQRIEQHIELLSRFTATPGAGVTRLTYSEEDLQARNYIKEKMAEYGLAITEDGFGNIFGKLEGTLPNAPSVFVGSHFDSVPNGGAYDGAAGVVVGLEVAALFKENNIQPAYPLEIIALVEEEGSRFGGGLMGSRGMMGLLTAEDFEALADKDGILAVDAMADIWVNPANEKKRDAKKIKAFLELHIEQGPILEEKGIQIGVVEAIVGLTQLVVTVQGQAGHAGTTPMDRRSDALVSAAQIIAALPGIATDEGDGTVITTGRLTVFPNGANVIPDKVIFSIDIRSGKEEHVLNAIRKVEELIAQQDGNGICTSIEHQLYIEPKELDNGIRSLLKETSDHLEIPYCSINSGAGHDAMVLSDFTACGMVFIPSKDGLSHCPEEWSDASHLADGTTIIYEAVKRLTEAKTL</sequence>
<evidence type="ECO:0000256" key="3">
    <source>
        <dbReference type="PIRSR" id="PIRSR001235-1"/>
    </source>
</evidence>
<feature type="binding site" evidence="3">
    <location>
        <position position="380"/>
    </location>
    <ligand>
        <name>Zn(2+)</name>
        <dbReference type="ChEBI" id="CHEBI:29105"/>
        <label>2</label>
    </ligand>
</feature>
<evidence type="ECO:0000313" key="6">
    <source>
        <dbReference type="Proteomes" id="UP000698173"/>
    </source>
</evidence>
<name>A0A921FZJ3_SPOPS</name>
<dbReference type="GO" id="GO:0016813">
    <property type="term" value="F:hydrolase activity, acting on carbon-nitrogen (but not peptide) bonds, in linear amidines"/>
    <property type="evidence" value="ECO:0007669"/>
    <property type="project" value="InterPro"/>
</dbReference>
<dbReference type="Proteomes" id="UP000698173">
    <property type="component" value="Unassembled WGS sequence"/>
</dbReference>
<evidence type="ECO:0000259" key="4">
    <source>
        <dbReference type="Pfam" id="PF07687"/>
    </source>
</evidence>
<organism evidence="5 6">
    <name type="scientific">Sporosarcina psychrophila</name>
    <name type="common">Bacillus psychrophilus</name>
    <dbReference type="NCBI Taxonomy" id="1476"/>
    <lineage>
        <taxon>Bacteria</taxon>
        <taxon>Bacillati</taxon>
        <taxon>Bacillota</taxon>
        <taxon>Bacilli</taxon>
        <taxon>Bacillales</taxon>
        <taxon>Caryophanaceae</taxon>
        <taxon>Sporosarcina</taxon>
    </lineage>
</organism>
<dbReference type="InterPro" id="IPR010158">
    <property type="entry name" value="Amidase_Cbmase"/>
</dbReference>
<keyword evidence="3" id="KW-0479">Metal-binding</keyword>
<keyword evidence="3" id="KW-0862">Zinc</keyword>
<dbReference type="NCBIfam" id="TIGR01879">
    <property type="entry name" value="hydantase"/>
    <property type="match status" value="1"/>
</dbReference>
<dbReference type="Pfam" id="PF07687">
    <property type="entry name" value="M20_dimer"/>
    <property type="match status" value="1"/>
</dbReference>
<feature type="binding site" evidence="3">
    <location>
        <position position="91"/>
    </location>
    <ligand>
        <name>Zn(2+)</name>
        <dbReference type="ChEBI" id="CHEBI:29105"/>
        <label>1</label>
    </ligand>
</feature>
<feature type="binding site" evidence="3">
    <location>
        <position position="91"/>
    </location>
    <ligand>
        <name>Zn(2+)</name>
        <dbReference type="ChEBI" id="CHEBI:29105"/>
        <label>2</label>
    </ligand>
</feature>
<keyword evidence="2 5" id="KW-0378">Hydrolase</keyword>
<evidence type="ECO:0000256" key="2">
    <source>
        <dbReference type="ARBA" id="ARBA00022801"/>
    </source>
</evidence>
<comment type="similarity">
    <text evidence="1">Belongs to the peptidase M20 family.</text>
</comment>
<proteinExistence type="inferred from homology"/>
<feature type="domain" description="Peptidase M20 dimerisation" evidence="4">
    <location>
        <begin position="211"/>
        <end position="310"/>
    </location>
</feature>